<dbReference type="WBParaSite" id="ACAC_0000710701-mRNA-1">
    <property type="protein sequence ID" value="ACAC_0000710701-mRNA-1"/>
    <property type="gene ID" value="ACAC_0000710701"/>
</dbReference>
<reference evidence="3" key="2">
    <citation type="submission" date="2017-02" db="UniProtKB">
        <authorList>
            <consortium name="WormBaseParasite"/>
        </authorList>
    </citation>
    <scope>IDENTIFICATION</scope>
</reference>
<evidence type="ECO:0000256" key="1">
    <source>
        <dbReference type="SAM" id="MobiDB-lite"/>
    </source>
</evidence>
<keyword evidence="2" id="KW-1185">Reference proteome</keyword>
<sequence length="47" mass="5678">MWSMIHGKELRSHFRSSQERSNSPTLIYLVRLLLTYFCLPVMPWHQS</sequence>
<evidence type="ECO:0000313" key="2">
    <source>
        <dbReference type="Proteomes" id="UP000035642"/>
    </source>
</evidence>
<feature type="region of interest" description="Disordered" evidence="1">
    <location>
        <begin position="1"/>
        <end position="21"/>
    </location>
</feature>
<proteinExistence type="predicted"/>
<name>A0A0K0DA57_ANGCA</name>
<evidence type="ECO:0000313" key="3">
    <source>
        <dbReference type="WBParaSite" id="ACAC_0000710701-mRNA-1"/>
    </source>
</evidence>
<accession>A0A0K0DA57</accession>
<protein>
    <submittedName>
        <fullName evidence="3">Uncharacterized protein</fullName>
    </submittedName>
</protein>
<feature type="compositionally biased region" description="Basic and acidic residues" evidence="1">
    <location>
        <begin position="1"/>
        <end position="18"/>
    </location>
</feature>
<dbReference type="AlphaFoldDB" id="A0A0K0DA57"/>
<dbReference type="Proteomes" id="UP000035642">
    <property type="component" value="Unassembled WGS sequence"/>
</dbReference>
<reference evidence="2" key="1">
    <citation type="submission" date="2012-09" db="EMBL/GenBank/DDBJ databases">
        <authorList>
            <person name="Martin A.A."/>
        </authorList>
    </citation>
    <scope>NUCLEOTIDE SEQUENCE</scope>
</reference>
<organism evidence="2 3">
    <name type="scientific">Angiostrongylus cantonensis</name>
    <name type="common">Rat lungworm</name>
    <dbReference type="NCBI Taxonomy" id="6313"/>
    <lineage>
        <taxon>Eukaryota</taxon>
        <taxon>Metazoa</taxon>
        <taxon>Ecdysozoa</taxon>
        <taxon>Nematoda</taxon>
        <taxon>Chromadorea</taxon>
        <taxon>Rhabditida</taxon>
        <taxon>Rhabditina</taxon>
        <taxon>Rhabditomorpha</taxon>
        <taxon>Strongyloidea</taxon>
        <taxon>Metastrongylidae</taxon>
        <taxon>Angiostrongylus</taxon>
    </lineage>
</organism>